<dbReference type="STRING" id="469383.Cwoe_2504"/>
<dbReference type="SMART" id="SM00382">
    <property type="entry name" value="AAA"/>
    <property type="match status" value="1"/>
</dbReference>
<evidence type="ECO:0000256" key="5">
    <source>
        <dbReference type="ARBA" id="ARBA00022519"/>
    </source>
</evidence>
<keyword evidence="6" id="KW-0547">Nucleotide-binding</keyword>
<evidence type="ECO:0000256" key="8">
    <source>
        <dbReference type="ARBA" id="ARBA00022967"/>
    </source>
</evidence>
<organism evidence="11 12">
    <name type="scientific">Conexibacter woesei (strain DSM 14684 / CCUG 47730 / CIP 108061 / JCM 11494 / NBRC 100937 / ID131577)</name>
    <dbReference type="NCBI Taxonomy" id="469383"/>
    <lineage>
        <taxon>Bacteria</taxon>
        <taxon>Bacillati</taxon>
        <taxon>Actinomycetota</taxon>
        <taxon>Thermoleophilia</taxon>
        <taxon>Solirubrobacterales</taxon>
        <taxon>Conexibacteraceae</taxon>
        <taxon>Conexibacter</taxon>
    </lineage>
</organism>
<dbReference type="GO" id="GO:0015833">
    <property type="term" value="P:peptide transport"/>
    <property type="evidence" value="ECO:0007669"/>
    <property type="project" value="InterPro"/>
</dbReference>
<dbReference type="PANTHER" id="PTHR43297:SF14">
    <property type="entry name" value="ATPASE AAA-TYPE CORE DOMAIN-CONTAINING PROTEIN"/>
    <property type="match status" value="1"/>
</dbReference>
<dbReference type="GO" id="GO:0005886">
    <property type="term" value="C:plasma membrane"/>
    <property type="evidence" value="ECO:0007669"/>
    <property type="project" value="UniProtKB-SubCell"/>
</dbReference>
<accession>D3F7R4</accession>
<dbReference type="InterPro" id="IPR027417">
    <property type="entry name" value="P-loop_NTPase"/>
</dbReference>
<dbReference type="PANTHER" id="PTHR43297">
    <property type="entry name" value="OLIGOPEPTIDE TRANSPORT ATP-BINDING PROTEIN APPD"/>
    <property type="match status" value="1"/>
</dbReference>
<dbReference type="Proteomes" id="UP000008229">
    <property type="component" value="Chromosome"/>
</dbReference>
<evidence type="ECO:0000313" key="12">
    <source>
        <dbReference type="Proteomes" id="UP000008229"/>
    </source>
</evidence>
<feature type="domain" description="ABC transporter" evidence="10">
    <location>
        <begin position="15"/>
        <end position="261"/>
    </location>
</feature>
<dbReference type="Pfam" id="PF08352">
    <property type="entry name" value="oligo_HPY"/>
    <property type="match status" value="1"/>
</dbReference>
<dbReference type="InterPro" id="IPR050388">
    <property type="entry name" value="ABC_Ni/Peptide_Import"/>
</dbReference>
<keyword evidence="3" id="KW-0813">Transport</keyword>
<dbReference type="CDD" id="cd03257">
    <property type="entry name" value="ABC_NikE_OppD_transporters"/>
    <property type="match status" value="1"/>
</dbReference>
<dbReference type="InterPro" id="IPR003439">
    <property type="entry name" value="ABC_transporter-like_ATP-bd"/>
</dbReference>
<evidence type="ECO:0000256" key="9">
    <source>
        <dbReference type="ARBA" id="ARBA00023136"/>
    </source>
</evidence>
<evidence type="ECO:0000256" key="2">
    <source>
        <dbReference type="ARBA" id="ARBA00005417"/>
    </source>
</evidence>
<dbReference type="Gene3D" id="3.40.50.300">
    <property type="entry name" value="P-loop containing nucleotide triphosphate hydrolases"/>
    <property type="match status" value="1"/>
</dbReference>
<evidence type="ECO:0000313" key="11">
    <source>
        <dbReference type="EMBL" id="ADB50926.1"/>
    </source>
</evidence>
<dbReference type="GO" id="GO:0005524">
    <property type="term" value="F:ATP binding"/>
    <property type="evidence" value="ECO:0007669"/>
    <property type="project" value="UniProtKB-KW"/>
</dbReference>
<evidence type="ECO:0000256" key="3">
    <source>
        <dbReference type="ARBA" id="ARBA00022448"/>
    </source>
</evidence>
<dbReference type="OrthoDB" id="5357528at2"/>
<reference evidence="11 12" key="1">
    <citation type="journal article" date="2010" name="Stand. Genomic Sci.">
        <title>Complete genome sequence of Conexibacter woesei type strain (ID131577).</title>
        <authorList>
            <person name="Pukall R."/>
            <person name="Lapidus A."/>
            <person name="Glavina Del Rio T."/>
            <person name="Copeland A."/>
            <person name="Tice H."/>
            <person name="Cheng J.-F."/>
            <person name="Lucas S."/>
            <person name="Chen F."/>
            <person name="Nolan M."/>
            <person name="Bruce D."/>
            <person name="Goodwin L."/>
            <person name="Pitluck S."/>
            <person name="Mavromatis K."/>
            <person name="Ivanova N."/>
            <person name="Ovchinnikova G."/>
            <person name="Pati A."/>
            <person name="Chen A."/>
            <person name="Palaniappan K."/>
            <person name="Land M."/>
            <person name="Hauser L."/>
            <person name="Chang Y.-J."/>
            <person name="Jeffries C.D."/>
            <person name="Chain P."/>
            <person name="Meincke L."/>
            <person name="Sims D."/>
            <person name="Brettin T."/>
            <person name="Detter J.C."/>
            <person name="Rohde M."/>
            <person name="Goeker M."/>
            <person name="Bristow J."/>
            <person name="Eisen J.A."/>
            <person name="Markowitz V."/>
            <person name="Kyrpides N.C."/>
            <person name="Klenk H.-P."/>
            <person name="Hugenholtz P."/>
        </authorList>
    </citation>
    <scope>NUCLEOTIDE SEQUENCE [LARGE SCALE GENOMIC DNA]</scope>
    <source>
        <strain evidence="12">DSM 14684 / CIP 108061 / JCM 11494 / NBRC 100937 / ID131577</strain>
    </source>
</reference>
<evidence type="ECO:0000259" key="10">
    <source>
        <dbReference type="PROSITE" id="PS50893"/>
    </source>
</evidence>
<gene>
    <name evidence="11" type="ordered locus">Cwoe_2504</name>
</gene>
<comment type="subcellular location">
    <subcellularLocation>
        <location evidence="1">Cell membrane</location>
        <topology evidence="1">Peripheral membrane protein</topology>
    </subcellularLocation>
</comment>
<protein>
    <submittedName>
        <fullName evidence="11">ABC transporter related protein</fullName>
    </submittedName>
</protein>
<dbReference type="InterPro" id="IPR017871">
    <property type="entry name" value="ABC_transporter-like_CS"/>
</dbReference>
<keyword evidence="7" id="KW-0067">ATP-binding</keyword>
<keyword evidence="8" id="KW-1278">Translocase</keyword>
<proteinExistence type="inferred from homology"/>
<dbReference type="GO" id="GO:0016887">
    <property type="term" value="F:ATP hydrolysis activity"/>
    <property type="evidence" value="ECO:0007669"/>
    <property type="project" value="InterPro"/>
</dbReference>
<dbReference type="InterPro" id="IPR013563">
    <property type="entry name" value="Oligopep_ABC_C"/>
</dbReference>
<dbReference type="KEGG" id="cwo:Cwoe_2504"/>
<dbReference type="InterPro" id="IPR003593">
    <property type="entry name" value="AAA+_ATPase"/>
</dbReference>
<evidence type="ECO:0000256" key="7">
    <source>
        <dbReference type="ARBA" id="ARBA00022840"/>
    </source>
</evidence>
<dbReference type="PROSITE" id="PS50893">
    <property type="entry name" value="ABC_TRANSPORTER_2"/>
    <property type="match status" value="1"/>
</dbReference>
<evidence type="ECO:0000256" key="6">
    <source>
        <dbReference type="ARBA" id="ARBA00022741"/>
    </source>
</evidence>
<sequence>MADATATSAPATTVLSVEGLTVSYPGGGGRRVVVDDVGFELRRGEMLGLVGESGSGKSTTAMSVLGLIRAPGRIESGSVLLDGVDLSALGAEQLRRHRWRDISLVPQGAMSALNPVMRVGAQIADVIEVHERRRVPGRRIDELLGSVGLPARTARMYPHELSGGMKQRACIAMAIALGPKVMVADEPTSALDVIVQKAVAETLKGVQARLGMSVVIIGHDMALQAQLVDRVGVMCRGRLVEIGPVRSIFRSPAHPYTRLLLQAVPSLRQREWHPAAATQALRDEALALVAARHPLADVGPDHKAAMP</sequence>
<keyword evidence="12" id="KW-1185">Reference proteome</keyword>
<dbReference type="SUPFAM" id="SSF52540">
    <property type="entry name" value="P-loop containing nucleoside triphosphate hydrolases"/>
    <property type="match status" value="1"/>
</dbReference>
<reference evidence="12" key="2">
    <citation type="submission" date="2010-01" db="EMBL/GenBank/DDBJ databases">
        <title>The complete genome of Conexibacter woesei DSM 14684.</title>
        <authorList>
            <consortium name="US DOE Joint Genome Institute (JGI-PGF)"/>
            <person name="Lucas S."/>
            <person name="Copeland A."/>
            <person name="Lapidus A."/>
            <person name="Glavina del Rio T."/>
            <person name="Dalin E."/>
            <person name="Tice H."/>
            <person name="Bruce D."/>
            <person name="Goodwin L."/>
            <person name="Pitluck S."/>
            <person name="Kyrpides N."/>
            <person name="Mavromatis K."/>
            <person name="Ivanova N."/>
            <person name="Mikhailova N."/>
            <person name="Chertkov O."/>
            <person name="Brettin T."/>
            <person name="Detter J.C."/>
            <person name="Han C."/>
            <person name="Larimer F."/>
            <person name="Land M."/>
            <person name="Hauser L."/>
            <person name="Markowitz V."/>
            <person name="Cheng J.-F."/>
            <person name="Hugenholtz P."/>
            <person name="Woyke T."/>
            <person name="Wu D."/>
            <person name="Pukall R."/>
            <person name="Steenblock K."/>
            <person name="Schneider S."/>
            <person name="Klenk H.-P."/>
            <person name="Eisen J.A."/>
        </authorList>
    </citation>
    <scope>NUCLEOTIDE SEQUENCE [LARGE SCALE GENOMIC DNA]</scope>
    <source>
        <strain evidence="12">DSM 14684 / CIP 108061 / JCM 11494 / NBRC 100937 / ID131577</strain>
    </source>
</reference>
<comment type="similarity">
    <text evidence="2">Belongs to the ABC transporter superfamily.</text>
</comment>
<keyword evidence="4" id="KW-1003">Cell membrane</keyword>
<dbReference type="HOGENOM" id="CLU_000604_1_23_11"/>
<keyword evidence="9" id="KW-0472">Membrane</keyword>
<dbReference type="eggNOG" id="COG0444">
    <property type="taxonomic scope" value="Bacteria"/>
</dbReference>
<dbReference type="Pfam" id="PF00005">
    <property type="entry name" value="ABC_tran"/>
    <property type="match status" value="1"/>
</dbReference>
<evidence type="ECO:0000256" key="4">
    <source>
        <dbReference type="ARBA" id="ARBA00022475"/>
    </source>
</evidence>
<keyword evidence="5" id="KW-0997">Cell inner membrane</keyword>
<name>D3F7R4_CONWI</name>
<dbReference type="EMBL" id="CP001854">
    <property type="protein sequence ID" value="ADB50926.1"/>
    <property type="molecule type" value="Genomic_DNA"/>
</dbReference>
<dbReference type="PROSITE" id="PS00211">
    <property type="entry name" value="ABC_TRANSPORTER_1"/>
    <property type="match status" value="1"/>
</dbReference>
<dbReference type="RefSeq" id="WP_012933977.1">
    <property type="nucleotide sequence ID" value="NC_013739.1"/>
</dbReference>
<dbReference type="AlphaFoldDB" id="D3F7R4"/>
<evidence type="ECO:0000256" key="1">
    <source>
        <dbReference type="ARBA" id="ARBA00004202"/>
    </source>
</evidence>